<feature type="repeat" description="TPR" evidence="3">
    <location>
        <begin position="27"/>
        <end position="60"/>
    </location>
</feature>
<evidence type="ECO:0000256" key="4">
    <source>
        <dbReference type="SAM" id="Coils"/>
    </source>
</evidence>
<evidence type="ECO:0000313" key="6">
    <source>
        <dbReference type="Proteomes" id="UP000196759"/>
    </source>
</evidence>
<protein>
    <submittedName>
        <fullName evidence="5">Uncharacterized protein</fullName>
    </submittedName>
</protein>
<dbReference type="Pfam" id="PF00515">
    <property type="entry name" value="TPR_1"/>
    <property type="match status" value="8"/>
</dbReference>
<evidence type="ECO:0000256" key="1">
    <source>
        <dbReference type="ARBA" id="ARBA00022737"/>
    </source>
</evidence>
<feature type="repeat" description="TPR" evidence="3">
    <location>
        <begin position="61"/>
        <end position="94"/>
    </location>
</feature>
<keyword evidence="2 3" id="KW-0802">TPR repeat</keyword>
<dbReference type="InterPro" id="IPR011990">
    <property type="entry name" value="TPR-like_helical_dom_sf"/>
</dbReference>
<dbReference type="EMBL" id="CP021934">
    <property type="protein sequence ID" value="ASC03902.1"/>
    <property type="molecule type" value="Genomic_DNA"/>
</dbReference>
<dbReference type="PROSITE" id="PS50005">
    <property type="entry name" value="TPR"/>
    <property type="match status" value="8"/>
</dbReference>
<feature type="repeat" description="TPR" evidence="3">
    <location>
        <begin position="163"/>
        <end position="196"/>
    </location>
</feature>
<feature type="repeat" description="TPR" evidence="3">
    <location>
        <begin position="197"/>
        <end position="230"/>
    </location>
</feature>
<gene>
    <name evidence="5" type="ORF">CBG50_12030</name>
</gene>
<dbReference type="AlphaFoldDB" id="A0A1Z3CLZ5"/>
<reference evidence="5 6" key="1">
    <citation type="submission" date="2017-06" db="EMBL/GenBank/DDBJ databases">
        <title>Draft genome sequence of Fusobacterium nucleatum subsp. polymorphum KCOM 1260 (=ChDC F218).</title>
        <authorList>
            <person name="Kook J.-K."/>
            <person name="Park S.-N."/>
            <person name="Lim Y.K."/>
            <person name="Roh H."/>
        </authorList>
    </citation>
    <scope>NUCLEOTIDE SEQUENCE [LARGE SCALE GENOMIC DNA]</scope>
    <source>
        <strain evidence="6">KCOM 1260 (ChDC F218)</strain>
    </source>
</reference>
<feature type="coiled-coil region" evidence="4">
    <location>
        <begin position="301"/>
        <end position="332"/>
    </location>
</feature>
<dbReference type="PROSITE" id="PS50293">
    <property type="entry name" value="TPR_REGION"/>
    <property type="match status" value="8"/>
</dbReference>
<feature type="repeat" description="TPR" evidence="3">
    <location>
        <begin position="129"/>
        <end position="162"/>
    </location>
</feature>
<dbReference type="InterPro" id="IPR051685">
    <property type="entry name" value="Ycf3/AcsC/BcsC/TPR_MFPF"/>
</dbReference>
<dbReference type="RefSeq" id="WP_088337879.1">
    <property type="nucleotide sequence ID" value="NZ_CP021934.1"/>
</dbReference>
<feature type="repeat" description="TPR" evidence="3">
    <location>
        <begin position="95"/>
        <end position="128"/>
    </location>
</feature>
<dbReference type="InterPro" id="IPR019734">
    <property type="entry name" value="TPR_rpt"/>
</dbReference>
<dbReference type="SMART" id="SM00028">
    <property type="entry name" value="TPR"/>
    <property type="match status" value="8"/>
</dbReference>
<proteinExistence type="predicted"/>
<evidence type="ECO:0000256" key="2">
    <source>
        <dbReference type="ARBA" id="ARBA00022803"/>
    </source>
</evidence>
<name>A0A1Z3CLZ5_FUSNP</name>
<accession>A0A1Z3CLZ5</accession>
<sequence>MDEKEKEELLKKIEEYTKKIEEEPNNASNYYNRGNAFRNLKNYHGAINDYNKAIELNPNNAFYYNNRGISFSNLKKYHEAINDYNKTIELNPNNASYYNNRGISFSNLKKYHEAINDYNRAIELNPNYISVYNSRGLVYNNLGEYKKAIDDFDKTIELDPNYTFAYNNRGVVYNNLKDYKKAISDFDKAIELDPNYTFAYNNRGVAYNNLKDYRKAISDFDKAIKLDPNYTFAYNNRAVVYNNLGKYEEAIDDCNNALKLNPNYISAYNNRAIIYNNLGKYEEAINDCNNALKLDPNNSSVIKLKKNISELKRNKKNKIIQEDNKIDNATKNFKTQKKLKKESNIINFNDTFLSYINTENKENKSTQQDNKTIDSIENLQNLEEINKDDNIDPDFVSDFNNALSSHLNAKCDEDFKIAEEKLSSFINKYKKYKKKSSALENLLEEAELYKKASKEKVKRLVGYLTFADILGWKGIWQKQNNDNGKINNIKKLLSIKNKIDKEFNKYGGNYNLNLISDTFVIYARNFELSNKLSKELIKLCLEKDLLIRGATSYGECYNKDMVYVGQAVDEAASWHEKGEEIVIFYTASAKLNKNLSDNELEKYYLKNNEVNIKGGKIKTYFINWYNETTEKRFYEIMKKEIIYPEISLKYFNTENRLNEILHPEEKEKEEC</sequence>
<dbReference type="SUPFAM" id="SSF48452">
    <property type="entry name" value="TPR-like"/>
    <property type="match status" value="1"/>
</dbReference>
<dbReference type="PANTHER" id="PTHR44943">
    <property type="entry name" value="CELLULOSE SYNTHASE OPERON PROTEIN C"/>
    <property type="match status" value="1"/>
</dbReference>
<dbReference type="Proteomes" id="UP000196759">
    <property type="component" value="Chromosome"/>
</dbReference>
<keyword evidence="6" id="KW-1185">Reference proteome</keyword>
<feature type="coiled-coil region" evidence="4">
    <location>
        <begin position="415"/>
        <end position="459"/>
    </location>
</feature>
<evidence type="ECO:0000256" key="3">
    <source>
        <dbReference type="PROSITE-ProRule" id="PRU00339"/>
    </source>
</evidence>
<feature type="repeat" description="TPR" evidence="3">
    <location>
        <begin position="265"/>
        <end position="298"/>
    </location>
</feature>
<dbReference type="PANTHER" id="PTHR44943:SF4">
    <property type="entry name" value="TPR REPEAT-CONTAINING PROTEIN MJ0798"/>
    <property type="match status" value="1"/>
</dbReference>
<dbReference type="Gene3D" id="1.25.40.10">
    <property type="entry name" value="Tetratricopeptide repeat domain"/>
    <property type="match status" value="4"/>
</dbReference>
<evidence type="ECO:0000313" key="5">
    <source>
        <dbReference type="EMBL" id="ASC03902.1"/>
    </source>
</evidence>
<feature type="repeat" description="TPR" evidence="3">
    <location>
        <begin position="231"/>
        <end position="264"/>
    </location>
</feature>
<keyword evidence="1" id="KW-0677">Repeat</keyword>
<keyword evidence="4" id="KW-0175">Coiled coil</keyword>
<organism evidence="5 6">
    <name type="scientific">Fusobacterium nucleatum subsp. polymorphum</name>
    <name type="common">Fusobacterium polymorphum</name>
    <dbReference type="NCBI Taxonomy" id="76857"/>
    <lineage>
        <taxon>Bacteria</taxon>
        <taxon>Fusobacteriati</taxon>
        <taxon>Fusobacteriota</taxon>
        <taxon>Fusobacteriia</taxon>
        <taxon>Fusobacteriales</taxon>
        <taxon>Fusobacteriaceae</taxon>
        <taxon>Fusobacterium</taxon>
    </lineage>
</organism>